<dbReference type="Proteomes" id="UP000006265">
    <property type="component" value="Unassembled WGS sequence"/>
</dbReference>
<dbReference type="EMBL" id="AMRA01000146">
    <property type="protein sequence ID" value="EKF21353.1"/>
    <property type="molecule type" value="Genomic_DNA"/>
</dbReference>
<protein>
    <submittedName>
        <fullName evidence="1">Uncharacterized protein</fullName>
    </submittedName>
</protein>
<accession>K5B754</accession>
<organism evidence="1 2">
    <name type="scientific">Mycolicibacterium hassiacum (strain DSM 44199 / CIP 105218 / JCM 12690 / 3849)</name>
    <name type="common">Mycobacterium hassiacum</name>
    <dbReference type="NCBI Taxonomy" id="1122247"/>
    <lineage>
        <taxon>Bacteria</taxon>
        <taxon>Bacillati</taxon>
        <taxon>Actinomycetota</taxon>
        <taxon>Actinomycetes</taxon>
        <taxon>Mycobacteriales</taxon>
        <taxon>Mycobacteriaceae</taxon>
        <taxon>Mycolicibacterium</taxon>
    </lineage>
</organism>
<evidence type="ECO:0000313" key="2">
    <source>
        <dbReference type="Proteomes" id="UP000006265"/>
    </source>
</evidence>
<dbReference type="STRING" id="1122247.GCA_000379865_02911"/>
<dbReference type="PATRIC" id="fig|1122247.3.peg.4454"/>
<gene>
    <name evidence="1" type="ORF">C731_4652</name>
</gene>
<comment type="caution">
    <text evidence="1">The sequence shown here is derived from an EMBL/GenBank/DDBJ whole genome shotgun (WGS) entry which is preliminary data.</text>
</comment>
<sequence length="112" mass="11811">MTAAVTSVPDPRFPRWLRFVLSADRAGSAWFIGAGFFLAPATTVLSPWPAATAAVWILVALAALWLALLGVAMAVGLAIVLCRGVELPEDFWAGLLARHHRPPTPAVTAAPV</sequence>
<keyword evidence="2" id="KW-1185">Reference proteome</keyword>
<dbReference type="eggNOG" id="ENOG503438H">
    <property type="taxonomic scope" value="Bacteria"/>
</dbReference>
<reference evidence="1 2" key="1">
    <citation type="journal article" date="2012" name="J. Bacteriol.">
        <title>Genome sequence of Mycobacterium hassiacum DSM 44199, a rare source of heat-stable mycobacterial proteins.</title>
        <authorList>
            <person name="Tiago I."/>
            <person name="Maranha A."/>
            <person name="Mendes V."/>
            <person name="Alarico S."/>
            <person name="Moynihan P.J."/>
            <person name="Clarke A.J."/>
            <person name="Macedo-Ribeiro S."/>
            <person name="Pereira P.J."/>
            <person name="Empadinhas N."/>
        </authorList>
    </citation>
    <scope>NUCLEOTIDE SEQUENCE [LARGE SCALE GENOMIC DNA]</scope>
    <source>
        <strain evidence="2">DSM 44199 / CIP 105218 / JCM 12690 / 3849</strain>
    </source>
</reference>
<evidence type="ECO:0000313" key="1">
    <source>
        <dbReference type="EMBL" id="EKF21353.1"/>
    </source>
</evidence>
<dbReference type="AlphaFoldDB" id="K5B754"/>
<dbReference type="OrthoDB" id="4375903at2"/>
<dbReference type="RefSeq" id="WP_005632215.1">
    <property type="nucleotide sequence ID" value="NZ_AMRA01000146.1"/>
</dbReference>
<name>K5B754_MYCHD</name>
<proteinExistence type="predicted"/>